<dbReference type="EMBL" id="JARRAG010000001">
    <property type="protein sequence ID" value="MDG3002861.1"/>
    <property type="molecule type" value="Genomic_DNA"/>
</dbReference>
<accession>A0ABT6F5T4</accession>
<proteinExistence type="predicted"/>
<gene>
    <name evidence="1" type="ORF">PZE19_03695</name>
</gene>
<comment type="caution">
    <text evidence="1">The sequence shown here is derived from an EMBL/GenBank/DDBJ whole genome shotgun (WGS) entry which is preliminary data.</text>
</comment>
<sequence length="86" mass="9784">MICKFDPTGRLVDRIHDRFRALHPTGMVKARVQRALEAACRESDPDVQLRVPLGSGRAEVWWDLQHTVTDVLEGALEANHVDRTPR</sequence>
<evidence type="ECO:0000313" key="2">
    <source>
        <dbReference type="Proteomes" id="UP001216907"/>
    </source>
</evidence>
<organism evidence="1 2">
    <name type="scientific">Paludisphaera mucosa</name>
    <dbReference type="NCBI Taxonomy" id="3030827"/>
    <lineage>
        <taxon>Bacteria</taxon>
        <taxon>Pseudomonadati</taxon>
        <taxon>Planctomycetota</taxon>
        <taxon>Planctomycetia</taxon>
        <taxon>Isosphaerales</taxon>
        <taxon>Isosphaeraceae</taxon>
        <taxon>Paludisphaera</taxon>
    </lineage>
</organism>
<dbReference type="RefSeq" id="WP_277859223.1">
    <property type="nucleotide sequence ID" value="NZ_JARRAG010000001.1"/>
</dbReference>
<dbReference type="Proteomes" id="UP001216907">
    <property type="component" value="Unassembled WGS sequence"/>
</dbReference>
<name>A0ABT6F5T4_9BACT</name>
<keyword evidence="2" id="KW-1185">Reference proteome</keyword>
<evidence type="ECO:0000313" key="1">
    <source>
        <dbReference type="EMBL" id="MDG3002861.1"/>
    </source>
</evidence>
<reference evidence="1 2" key="1">
    <citation type="submission" date="2023-03" db="EMBL/GenBank/DDBJ databases">
        <title>Paludisphaera mucosa sp. nov. a novel planctomycete from northern fen.</title>
        <authorList>
            <person name="Ivanova A."/>
        </authorList>
    </citation>
    <scope>NUCLEOTIDE SEQUENCE [LARGE SCALE GENOMIC DNA]</scope>
    <source>
        <strain evidence="1 2">Pla2</strain>
    </source>
</reference>
<protein>
    <submittedName>
        <fullName evidence="1">Uncharacterized protein</fullName>
    </submittedName>
</protein>